<accession>A0A3D9F620</accession>
<proteinExistence type="predicted"/>
<feature type="transmembrane region" description="Helical" evidence="1">
    <location>
        <begin position="12"/>
        <end position="36"/>
    </location>
</feature>
<reference evidence="2 3" key="1">
    <citation type="submission" date="2018-07" db="EMBL/GenBank/DDBJ databases">
        <title>Genome sequencing of rice bacterial endophytes.</title>
        <authorList>
            <person name="Venturi V."/>
        </authorList>
    </citation>
    <scope>NUCLEOTIDE SEQUENCE [LARGE SCALE GENOMIC DNA]</scope>
    <source>
        <strain evidence="2 3">AG1002</strain>
    </source>
</reference>
<gene>
    <name evidence="2" type="ORF">DFO60_0737</name>
</gene>
<dbReference type="AlphaFoldDB" id="A0A3D9F620"/>
<protein>
    <submittedName>
        <fullName evidence="2">Type IV pilus assembly protein PilW</fullName>
    </submittedName>
</protein>
<dbReference type="EMBL" id="QRDL01000001">
    <property type="protein sequence ID" value="RED10070.1"/>
    <property type="molecule type" value="Genomic_DNA"/>
</dbReference>
<dbReference type="Pfam" id="PF16074">
    <property type="entry name" value="PilW"/>
    <property type="match status" value="1"/>
</dbReference>
<keyword evidence="1" id="KW-0812">Transmembrane</keyword>
<evidence type="ECO:0000256" key="1">
    <source>
        <dbReference type="SAM" id="Phobius"/>
    </source>
</evidence>
<keyword evidence="1" id="KW-0472">Membrane</keyword>
<organism evidence="2 3">
    <name type="scientific">Ectopseudomonas oleovorans</name>
    <name type="common">Pseudomonas oleovorans</name>
    <dbReference type="NCBI Taxonomy" id="301"/>
    <lineage>
        <taxon>Bacteria</taxon>
        <taxon>Pseudomonadati</taxon>
        <taxon>Pseudomonadota</taxon>
        <taxon>Gammaproteobacteria</taxon>
        <taxon>Pseudomonadales</taxon>
        <taxon>Pseudomonadaceae</taxon>
        <taxon>Ectopseudomonas</taxon>
    </lineage>
</organism>
<name>A0A3D9F620_ECTOL</name>
<dbReference type="GO" id="GO:0043683">
    <property type="term" value="P:type IV pilus assembly"/>
    <property type="evidence" value="ECO:0007669"/>
    <property type="project" value="InterPro"/>
</dbReference>
<evidence type="ECO:0000313" key="2">
    <source>
        <dbReference type="EMBL" id="RED10070.1"/>
    </source>
</evidence>
<sequence length="344" mass="36904">MNRAAFHRQAGLSIIELMIALLLGLVLIGGVLQLFLSSRQTYQTNAALSQVQESGRFALEFLAFDLRNAGYRGECLSQLNDLTPSTLTRDSNGIEDERYVLGSGIRGWSNTNPGTVPAWLSPTYNARTAATDVVLLKHAVNPVVMALPTGTVATATSLTTGTTDNGARKGSLIIVSDPVACDFFVNQSTSGTSVSLPTGKSFSRLYNDTAQVLSYQSVLYYLRDDATSGAPSLWRTRYGATDTSAASATPEELTGGIQDLQIQYALGDANGQITGDYLEANDAKLTGNWQSVVSVRVNLLAVSRQRNVVSPNQTLRFMGSDRTIADGRLAQAFTLTVGIRNHLP</sequence>
<dbReference type="InterPro" id="IPR032092">
    <property type="entry name" value="PilW"/>
</dbReference>
<comment type="caution">
    <text evidence="2">The sequence shown here is derived from an EMBL/GenBank/DDBJ whole genome shotgun (WGS) entry which is preliminary data.</text>
</comment>
<dbReference type="Proteomes" id="UP000256988">
    <property type="component" value="Unassembled WGS sequence"/>
</dbReference>
<dbReference type="RefSeq" id="WP_081875229.1">
    <property type="nucleotide sequence ID" value="NZ_QRDL01000001.1"/>
</dbReference>
<evidence type="ECO:0000313" key="3">
    <source>
        <dbReference type="Proteomes" id="UP000256988"/>
    </source>
</evidence>
<keyword evidence="1" id="KW-1133">Transmembrane helix</keyword>